<keyword evidence="7" id="KW-0325">Glycoprotein</keyword>
<feature type="signal peptide" evidence="9">
    <location>
        <begin position="1"/>
        <end position="24"/>
    </location>
</feature>
<dbReference type="InterPro" id="IPR050975">
    <property type="entry name" value="Sleep_regulator"/>
</dbReference>
<keyword evidence="5" id="KW-1133">Transmembrane helix</keyword>
<evidence type="ECO:0000256" key="6">
    <source>
        <dbReference type="ARBA" id="ARBA00023136"/>
    </source>
</evidence>
<evidence type="ECO:0000256" key="2">
    <source>
        <dbReference type="ARBA" id="ARBA00022622"/>
    </source>
</evidence>
<name>R4UWG9_COPFO</name>
<proteinExistence type="evidence at transcript level"/>
<evidence type="ECO:0000256" key="3">
    <source>
        <dbReference type="ARBA" id="ARBA00022692"/>
    </source>
</evidence>
<dbReference type="Pfam" id="PF17064">
    <property type="entry name" value="QVR"/>
    <property type="match status" value="1"/>
</dbReference>
<keyword evidence="6" id="KW-0472">Membrane</keyword>
<dbReference type="AlphaFoldDB" id="R4UWG9"/>
<protein>
    <submittedName>
        <fullName evidence="10">Uncharacterized protein</fullName>
    </submittedName>
</protein>
<evidence type="ECO:0000256" key="1">
    <source>
        <dbReference type="ARBA" id="ARBA00004589"/>
    </source>
</evidence>
<evidence type="ECO:0000256" key="7">
    <source>
        <dbReference type="ARBA" id="ARBA00023180"/>
    </source>
</evidence>
<keyword evidence="4 9" id="KW-0732">Signal</keyword>
<dbReference type="PANTHER" id="PTHR33562:SF2">
    <property type="entry name" value="PROTEIN QUIVER"/>
    <property type="match status" value="1"/>
</dbReference>
<feature type="chain" id="PRO_5004371736" evidence="9">
    <location>
        <begin position="25"/>
        <end position="175"/>
    </location>
</feature>
<evidence type="ECO:0000256" key="8">
    <source>
        <dbReference type="ARBA" id="ARBA00023288"/>
    </source>
</evidence>
<dbReference type="EMBL" id="KC740812">
    <property type="protein sequence ID" value="AGM32636.1"/>
    <property type="molecule type" value="mRNA"/>
</dbReference>
<reference evidence="10" key="1">
    <citation type="submission" date="2013-03" db="EMBL/GenBank/DDBJ databases">
        <title>Immune-Related transcriptome of Coptotermes formosanus Shiraki workers: the defense mechanism.</title>
        <authorList>
            <person name="Hussain A."/>
            <person name="Li Y.F."/>
            <person name="Wen S.Y."/>
        </authorList>
    </citation>
    <scope>NUCLEOTIDE SEQUENCE</scope>
</reference>
<accession>R4UWG9</accession>
<keyword evidence="3" id="KW-0812">Transmembrane</keyword>
<keyword evidence="2" id="KW-0336">GPI-anchor</keyword>
<evidence type="ECO:0000313" key="10">
    <source>
        <dbReference type="EMBL" id="AGM32636.1"/>
    </source>
</evidence>
<evidence type="ECO:0000256" key="4">
    <source>
        <dbReference type="ARBA" id="ARBA00022729"/>
    </source>
</evidence>
<dbReference type="PANTHER" id="PTHR33562">
    <property type="entry name" value="ATILLA, ISOFORM B-RELATED-RELATED"/>
    <property type="match status" value="1"/>
</dbReference>
<dbReference type="InterPro" id="IPR031424">
    <property type="entry name" value="QVR-like"/>
</dbReference>
<dbReference type="GO" id="GO:0030431">
    <property type="term" value="P:sleep"/>
    <property type="evidence" value="ECO:0007669"/>
    <property type="project" value="InterPro"/>
</dbReference>
<evidence type="ECO:0000256" key="9">
    <source>
        <dbReference type="SAM" id="SignalP"/>
    </source>
</evidence>
<dbReference type="GO" id="GO:0032222">
    <property type="term" value="P:regulation of synaptic transmission, cholinergic"/>
    <property type="evidence" value="ECO:0007669"/>
    <property type="project" value="InterPro"/>
</dbReference>
<keyword evidence="8" id="KW-0449">Lipoprotein</keyword>
<sequence length="175" mass="18664">MGRISIALSLEVILLALSIQTGESIKCYLCNSQLNPKCADPIDRSGLEPVECSKSVLQNAGSALKKGVDAVGSFFGFSALPEGPDLKFACQKIDLSDQSGNKHTFRTCSVARSEAVDPCAMSDSVSKWTNGKGKVDFCETCETDLCNGASQHPFTIISVFAVPCFAIFISRWIGG</sequence>
<dbReference type="GO" id="GO:0098552">
    <property type="term" value="C:side of membrane"/>
    <property type="evidence" value="ECO:0007669"/>
    <property type="project" value="UniProtKB-KW"/>
</dbReference>
<comment type="subcellular location">
    <subcellularLocation>
        <location evidence="1">Membrane</location>
        <topology evidence="1">Lipid-anchor</topology>
        <topology evidence="1">GPI-anchor</topology>
    </subcellularLocation>
</comment>
<evidence type="ECO:0000256" key="5">
    <source>
        <dbReference type="ARBA" id="ARBA00022989"/>
    </source>
</evidence>
<organism evidence="10">
    <name type="scientific">Coptotermes formosanus</name>
    <name type="common">Formosan subterranean termite</name>
    <dbReference type="NCBI Taxonomy" id="36987"/>
    <lineage>
        <taxon>Eukaryota</taxon>
        <taxon>Metazoa</taxon>
        <taxon>Ecdysozoa</taxon>
        <taxon>Arthropoda</taxon>
        <taxon>Hexapoda</taxon>
        <taxon>Insecta</taxon>
        <taxon>Pterygota</taxon>
        <taxon>Neoptera</taxon>
        <taxon>Polyneoptera</taxon>
        <taxon>Dictyoptera</taxon>
        <taxon>Blattodea</taxon>
        <taxon>Blattoidea</taxon>
        <taxon>Termitoidae</taxon>
        <taxon>Rhinotermitidae</taxon>
        <taxon>Coptotermes</taxon>
    </lineage>
</organism>